<dbReference type="InterPro" id="IPR000477">
    <property type="entry name" value="RT_dom"/>
</dbReference>
<dbReference type="InterPro" id="IPR013597">
    <property type="entry name" value="Mat_intron_G2"/>
</dbReference>
<dbReference type="Pfam" id="PF08388">
    <property type="entry name" value="GIIM"/>
    <property type="match status" value="1"/>
</dbReference>
<dbReference type="CDD" id="cd01651">
    <property type="entry name" value="RT_G2_intron"/>
    <property type="match status" value="1"/>
</dbReference>
<gene>
    <name evidence="2" type="ORF">J41TS12_29510</name>
</gene>
<protein>
    <submittedName>
        <fullName evidence="2">Group II intron reverse transcriptase/maturase</fullName>
    </submittedName>
</protein>
<keyword evidence="2" id="KW-0548">Nucleotidyltransferase</keyword>
<accession>A0A919XXC5</accession>
<dbReference type="InterPro" id="IPR030931">
    <property type="entry name" value="Group_II_RT_mat"/>
</dbReference>
<evidence type="ECO:0000313" key="3">
    <source>
        <dbReference type="Proteomes" id="UP000681162"/>
    </source>
</evidence>
<dbReference type="NCBIfam" id="TIGR04416">
    <property type="entry name" value="group_II_RT_mat"/>
    <property type="match status" value="1"/>
</dbReference>
<dbReference type="Pfam" id="PF00078">
    <property type="entry name" value="RVT_1"/>
    <property type="match status" value="1"/>
</dbReference>
<proteinExistence type="predicted"/>
<dbReference type="RefSeq" id="WP_212940285.1">
    <property type="nucleotide sequence ID" value="NZ_BORR01000010.1"/>
</dbReference>
<dbReference type="Proteomes" id="UP000681162">
    <property type="component" value="Unassembled WGS sequence"/>
</dbReference>
<keyword evidence="2" id="KW-0695">RNA-directed DNA polymerase</keyword>
<dbReference type="InterPro" id="IPR043502">
    <property type="entry name" value="DNA/RNA_pol_sf"/>
</dbReference>
<comment type="caution">
    <text evidence="2">The sequence shown here is derived from an EMBL/GenBank/DDBJ whole genome shotgun (WGS) entry which is preliminary data.</text>
</comment>
<evidence type="ECO:0000313" key="2">
    <source>
        <dbReference type="EMBL" id="GIO38090.1"/>
    </source>
</evidence>
<name>A0A919XXC5_9BACL</name>
<reference evidence="2 3" key="1">
    <citation type="submission" date="2021-03" db="EMBL/GenBank/DDBJ databases">
        <title>Antimicrobial resistance genes in bacteria isolated from Japanese honey, and their potential for conferring macrolide and lincosamide resistance in the American foulbrood pathogen Paenibacillus larvae.</title>
        <authorList>
            <person name="Okamoto M."/>
            <person name="Kumagai M."/>
            <person name="Kanamori H."/>
            <person name="Takamatsu D."/>
        </authorList>
    </citation>
    <scope>NUCLEOTIDE SEQUENCE [LARGE SCALE GENOMIC DNA]</scope>
    <source>
        <strain evidence="2 3">J41TS12</strain>
    </source>
</reference>
<dbReference type="PANTHER" id="PTHR34047:SF8">
    <property type="entry name" value="PROTEIN YKFC"/>
    <property type="match status" value="1"/>
</dbReference>
<dbReference type="InterPro" id="IPR043128">
    <property type="entry name" value="Rev_trsase/Diguanyl_cyclase"/>
</dbReference>
<evidence type="ECO:0000259" key="1">
    <source>
        <dbReference type="PROSITE" id="PS50878"/>
    </source>
</evidence>
<dbReference type="Gene3D" id="3.30.70.270">
    <property type="match status" value="1"/>
</dbReference>
<organism evidence="2 3">
    <name type="scientific">Paenibacillus antibioticophila</name>
    <dbReference type="NCBI Taxonomy" id="1274374"/>
    <lineage>
        <taxon>Bacteria</taxon>
        <taxon>Bacillati</taxon>
        <taxon>Bacillota</taxon>
        <taxon>Bacilli</taxon>
        <taxon>Bacillales</taxon>
        <taxon>Paenibacillaceae</taxon>
        <taxon>Paenibacillus</taxon>
    </lineage>
</organism>
<dbReference type="PROSITE" id="PS50878">
    <property type="entry name" value="RT_POL"/>
    <property type="match status" value="1"/>
</dbReference>
<dbReference type="SUPFAM" id="SSF56672">
    <property type="entry name" value="DNA/RNA polymerases"/>
    <property type="match status" value="1"/>
</dbReference>
<dbReference type="GO" id="GO:0003964">
    <property type="term" value="F:RNA-directed DNA polymerase activity"/>
    <property type="evidence" value="ECO:0007669"/>
    <property type="project" value="UniProtKB-KW"/>
</dbReference>
<feature type="domain" description="Reverse transcriptase" evidence="1">
    <location>
        <begin position="58"/>
        <end position="286"/>
    </location>
</feature>
<dbReference type="AlphaFoldDB" id="A0A919XXC5"/>
<dbReference type="InterPro" id="IPR051083">
    <property type="entry name" value="GrpII_Intron_Splice-Mob/Def"/>
</dbReference>
<dbReference type="EMBL" id="BORR01000010">
    <property type="protein sequence ID" value="GIO38090.1"/>
    <property type="molecule type" value="Genomic_DNA"/>
</dbReference>
<dbReference type="PANTHER" id="PTHR34047">
    <property type="entry name" value="NUCLEAR INTRON MATURASE 1, MITOCHONDRIAL-RELATED"/>
    <property type="match status" value="1"/>
</dbReference>
<keyword evidence="3" id="KW-1185">Reference proteome</keyword>
<keyword evidence="2" id="KW-0808">Transferase</keyword>
<sequence length="419" mass="48953">MKAEGTERKVHSLIDKVYHRTNLEMAWESVRANGGSGGIDKVAIPAFEAVAEMELERLHEELKQGTYRPMPVRRILIPKKGKPGEKRPLGIPAIRDRVCQQALKNRLEPIFEPLFSECSFGYRPGRSTHQAMRKIYSELMDGCEWIVDADLRDFFGTVHHEPLIDMIAEQVSDGRILKLIRQMLEAGYMESGKKYATPSGTPQGSVVSPLFSNIYLNRFDHKMTNRGYRLTRFADDWVVLCKTQAEAARALRDARMILESLGLTLHPDKTKITHIKWGFEFLGYKLKRGKGLSLPRDRVKKQPKFNIYAYPKTRSIQSFMDTIRARTRRRIPLTVYELIDSINPVIRGWGNYFRKAHVRKLFNRLQRWIIRRIWSHRFKRWRNTGWKKLPESILYYSKYRLVNLLSLIPDLNLRTVPRG</sequence>